<keyword evidence="11" id="KW-0406">Ion transport</keyword>
<keyword evidence="8" id="KW-0256">Endoplasmic reticulum</keyword>
<evidence type="ECO:0000313" key="17">
    <source>
        <dbReference type="WBParaSite" id="HCON_00054290-00001"/>
    </source>
</evidence>
<feature type="compositionally biased region" description="Basic and acidic residues" evidence="14">
    <location>
        <begin position="284"/>
        <end position="295"/>
    </location>
</feature>
<dbReference type="InterPro" id="IPR009567">
    <property type="entry name" value="SARAF"/>
</dbReference>
<keyword evidence="7 15" id="KW-0732">Signal</keyword>
<comment type="similarity">
    <text evidence="2">Belongs to the SARAF family.</text>
</comment>
<evidence type="ECO:0000313" key="16">
    <source>
        <dbReference type="Proteomes" id="UP000025227"/>
    </source>
</evidence>
<dbReference type="PANTHER" id="PTHR15929">
    <property type="entry name" value="STORE-OPERATED CALCIUM ENTRY-ASSOCIATED REGULATORY FACTOR"/>
    <property type="match status" value="1"/>
</dbReference>
<evidence type="ECO:0000256" key="6">
    <source>
        <dbReference type="ARBA" id="ARBA00022692"/>
    </source>
</evidence>
<sequence>MRLLVTIFTFILLSIALGECVTDRVLLRDVNTITLREGQYTTGRRSSPVPQLRCVGGSARGKFQPRAAQCFKEGFDGVDYQWRCVADMPADYEFGEIAVTCEGYDYPEDPYILKGSCGLEYELEYSHSARNVGKSKSKWSSLSSWSSWPYWSSWLTTENIVNFCVAALIIYVVYSMLSNNQGAPRAPPRSGGYGGGFDGGPGFGGGYPGMHPPPSAPPPSYDDTMGFKTSAPTGSAPGSSGPGFWTGAGLGALGGYLFGRNTGGSSSGMFDSFRGSRRVNDRFMRDTGFDDHDADQPSTSYMRESTGYGGTRRR</sequence>
<dbReference type="GO" id="GO:0006816">
    <property type="term" value="P:calcium ion transport"/>
    <property type="evidence" value="ECO:0007669"/>
    <property type="project" value="UniProtKB-KW"/>
</dbReference>
<evidence type="ECO:0000256" key="4">
    <source>
        <dbReference type="ARBA" id="ARBA00022448"/>
    </source>
</evidence>
<feature type="compositionally biased region" description="Low complexity" evidence="14">
    <location>
        <begin position="229"/>
        <end position="239"/>
    </location>
</feature>
<evidence type="ECO:0000256" key="3">
    <source>
        <dbReference type="ARBA" id="ARBA00016584"/>
    </source>
</evidence>
<evidence type="ECO:0000256" key="8">
    <source>
        <dbReference type="ARBA" id="ARBA00022824"/>
    </source>
</evidence>
<dbReference type="WBParaSite" id="HCON_00054290-00001">
    <property type="protein sequence ID" value="HCON_00054290-00001"/>
    <property type="gene ID" value="HCON_00054290"/>
</dbReference>
<feature type="region of interest" description="Disordered" evidence="14">
    <location>
        <begin position="284"/>
        <end position="314"/>
    </location>
</feature>
<evidence type="ECO:0000256" key="13">
    <source>
        <dbReference type="ARBA" id="ARBA00031116"/>
    </source>
</evidence>
<feature type="chain" id="PRO_5035438259" description="Store-operated calcium entry-associated regulatory factor" evidence="15">
    <location>
        <begin position="19"/>
        <end position="314"/>
    </location>
</feature>
<dbReference type="Proteomes" id="UP000025227">
    <property type="component" value="Unplaced"/>
</dbReference>
<evidence type="ECO:0000256" key="9">
    <source>
        <dbReference type="ARBA" id="ARBA00022837"/>
    </source>
</evidence>
<keyword evidence="16" id="KW-1185">Reference proteome</keyword>
<dbReference type="GO" id="GO:0005789">
    <property type="term" value="C:endoplasmic reticulum membrane"/>
    <property type="evidence" value="ECO:0007669"/>
    <property type="project" value="UniProtKB-SubCell"/>
</dbReference>
<keyword evidence="12" id="KW-0472">Membrane</keyword>
<evidence type="ECO:0000256" key="2">
    <source>
        <dbReference type="ARBA" id="ARBA00006833"/>
    </source>
</evidence>
<reference evidence="17" key="1">
    <citation type="submission" date="2020-12" db="UniProtKB">
        <authorList>
            <consortium name="WormBaseParasite"/>
        </authorList>
    </citation>
    <scope>IDENTIFICATION</scope>
    <source>
        <strain evidence="17">MHco3</strain>
    </source>
</reference>
<keyword evidence="6" id="KW-0812">Transmembrane</keyword>
<evidence type="ECO:0000256" key="14">
    <source>
        <dbReference type="SAM" id="MobiDB-lite"/>
    </source>
</evidence>
<name>A0A7I4Y723_HAECO</name>
<feature type="compositionally biased region" description="Pro residues" evidence="14">
    <location>
        <begin position="210"/>
        <end position="220"/>
    </location>
</feature>
<evidence type="ECO:0000256" key="5">
    <source>
        <dbReference type="ARBA" id="ARBA00022568"/>
    </source>
</evidence>
<dbReference type="GO" id="GO:2001256">
    <property type="term" value="P:regulation of store-operated calcium entry"/>
    <property type="evidence" value="ECO:0007669"/>
    <property type="project" value="InterPro"/>
</dbReference>
<feature type="region of interest" description="Disordered" evidence="14">
    <location>
        <begin position="203"/>
        <end position="242"/>
    </location>
</feature>
<protein>
    <recommendedName>
        <fullName evidence="3">Store-operated calcium entry-associated regulatory factor</fullName>
    </recommendedName>
    <alternativeName>
        <fullName evidence="13">Transmembrane protein 66</fullName>
    </alternativeName>
</protein>
<keyword evidence="5" id="KW-0109">Calcium transport</keyword>
<feature type="signal peptide" evidence="15">
    <location>
        <begin position="1"/>
        <end position="18"/>
    </location>
</feature>
<accession>A0A7I4Y723</accession>
<keyword evidence="10" id="KW-1133">Transmembrane helix</keyword>
<evidence type="ECO:0000256" key="11">
    <source>
        <dbReference type="ARBA" id="ARBA00023065"/>
    </source>
</evidence>
<dbReference type="PANTHER" id="PTHR15929:SF0">
    <property type="entry name" value="STORE-OPERATED CALCIUM ENTRY-ASSOCIATED REGULATORY FACTOR"/>
    <property type="match status" value="1"/>
</dbReference>
<evidence type="ECO:0000256" key="1">
    <source>
        <dbReference type="ARBA" id="ARBA00004115"/>
    </source>
</evidence>
<dbReference type="AlphaFoldDB" id="A0A7I4Y723"/>
<evidence type="ECO:0000256" key="12">
    <source>
        <dbReference type="ARBA" id="ARBA00023136"/>
    </source>
</evidence>
<dbReference type="OrthoDB" id="20303at2759"/>
<organism evidence="16 17">
    <name type="scientific">Haemonchus contortus</name>
    <name type="common">Barber pole worm</name>
    <dbReference type="NCBI Taxonomy" id="6289"/>
    <lineage>
        <taxon>Eukaryota</taxon>
        <taxon>Metazoa</taxon>
        <taxon>Ecdysozoa</taxon>
        <taxon>Nematoda</taxon>
        <taxon>Chromadorea</taxon>
        <taxon>Rhabditida</taxon>
        <taxon>Rhabditina</taxon>
        <taxon>Rhabditomorpha</taxon>
        <taxon>Strongyloidea</taxon>
        <taxon>Trichostrongylidae</taxon>
        <taxon>Haemonchus</taxon>
    </lineage>
</organism>
<evidence type="ECO:0000256" key="15">
    <source>
        <dbReference type="SAM" id="SignalP"/>
    </source>
</evidence>
<evidence type="ECO:0000256" key="7">
    <source>
        <dbReference type="ARBA" id="ARBA00022729"/>
    </source>
</evidence>
<comment type="subcellular location">
    <subcellularLocation>
        <location evidence="1">Endoplasmic reticulum membrane</location>
        <topology evidence="1">Single-pass type I membrane protein</topology>
    </subcellularLocation>
</comment>
<keyword evidence="9" id="KW-0106">Calcium</keyword>
<dbReference type="Pfam" id="PF06682">
    <property type="entry name" value="SARAF"/>
    <property type="match status" value="1"/>
</dbReference>
<proteinExistence type="inferred from homology"/>
<keyword evidence="4" id="KW-0813">Transport</keyword>
<evidence type="ECO:0000256" key="10">
    <source>
        <dbReference type="ARBA" id="ARBA00022989"/>
    </source>
</evidence>